<dbReference type="Gene3D" id="2.40.128.270">
    <property type="match status" value="1"/>
</dbReference>
<evidence type="ECO:0000313" key="3">
    <source>
        <dbReference type="Proteomes" id="UP000197277"/>
    </source>
</evidence>
<dbReference type="Proteomes" id="UP000197277">
    <property type="component" value="Unassembled WGS sequence"/>
</dbReference>
<dbReference type="AlphaFoldDB" id="A0A246FIL7"/>
<dbReference type="PANTHER" id="PTHR35535:SF1">
    <property type="entry name" value="HEAT SHOCK PROTEIN HSLJ"/>
    <property type="match status" value="1"/>
</dbReference>
<organism evidence="2 3">
    <name type="scientific">Hymenobacter amundsenii</name>
    <dbReference type="NCBI Taxonomy" id="2006685"/>
    <lineage>
        <taxon>Bacteria</taxon>
        <taxon>Pseudomonadati</taxon>
        <taxon>Bacteroidota</taxon>
        <taxon>Cytophagia</taxon>
        <taxon>Cytophagales</taxon>
        <taxon>Hymenobacteraceae</taxon>
        <taxon>Hymenobacter</taxon>
    </lineage>
</organism>
<feature type="domain" description="DUF306" evidence="1">
    <location>
        <begin position="148"/>
        <end position="248"/>
    </location>
</feature>
<dbReference type="InterPro" id="IPR005184">
    <property type="entry name" value="DUF306_Meta_HslJ"/>
</dbReference>
<dbReference type="InterPro" id="IPR038670">
    <property type="entry name" value="HslJ-like_sf"/>
</dbReference>
<dbReference type="InterPro" id="IPR053147">
    <property type="entry name" value="Hsp_HslJ-like"/>
</dbReference>
<evidence type="ECO:0000313" key="2">
    <source>
        <dbReference type="EMBL" id="OWP62361.1"/>
    </source>
</evidence>
<sequence>MRRNSAARKSAAFTLPGCPEARPCISSAASVRTIRSTVAVATPGSVGCLISFFCAKAELAASKRKRTKEGIFRIAQNNPFVLDLVQLFQPVSFKTHTYFSASGSISLMRRFFPLFLLLAACQASAPAENSVGAVVIAAPDTIAPQPDLLGPQWQLFQLGWQPITLSGRQPVYLQLSATESQVTGHAGCNRFRGTFEQAAADSLRFGPLLTTRMSCPEQPAEGRFLAALEATRSYQVVADTLRLYGATGSIPLAELLRRQ</sequence>
<dbReference type="EMBL" id="NIRR01000027">
    <property type="protein sequence ID" value="OWP62361.1"/>
    <property type="molecule type" value="Genomic_DNA"/>
</dbReference>
<gene>
    <name evidence="2" type="ORF">CDA63_14640</name>
</gene>
<evidence type="ECO:0000259" key="1">
    <source>
        <dbReference type="Pfam" id="PF03724"/>
    </source>
</evidence>
<reference evidence="2 3" key="1">
    <citation type="submission" date="2017-06" db="EMBL/GenBank/DDBJ databases">
        <title>Hymenobacter amundsenii sp. nov. isolated from regoliths in Antarctica.</title>
        <authorList>
            <person name="Sedlacek I."/>
            <person name="Kralova S."/>
            <person name="Pantucek R."/>
            <person name="Svec P."/>
            <person name="Holochova P."/>
            <person name="Stankova E."/>
            <person name="Vrbovska V."/>
            <person name="Busse H.-J."/>
        </authorList>
    </citation>
    <scope>NUCLEOTIDE SEQUENCE [LARGE SCALE GENOMIC DNA]</scope>
    <source>
        <strain evidence="2 3">CCM 8682</strain>
    </source>
</reference>
<dbReference type="Pfam" id="PF03724">
    <property type="entry name" value="META"/>
    <property type="match status" value="1"/>
</dbReference>
<dbReference type="OrthoDB" id="5348860at2"/>
<comment type="caution">
    <text evidence="2">The sequence shown here is derived from an EMBL/GenBank/DDBJ whole genome shotgun (WGS) entry which is preliminary data.</text>
</comment>
<protein>
    <recommendedName>
        <fullName evidence="1">DUF306 domain-containing protein</fullName>
    </recommendedName>
</protein>
<accession>A0A246FIL7</accession>
<proteinExistence type="predicted"/>
<dbReference type="PANTHER" id="PTHR35535">
    <property type="entry name" value="HEAT SHOCK PROTEIN HSLJ"/>
    <property type="match status" value="1"/>
</dbReference>
<name>A0A246FIL7_9BACT</name>
<keyword evidence="3" id="KW-1185">Reference proteome</keyword>